<name>A0AAV4BR04_9GAST</name>
<reference evidence="1 2" key="1">
    <citation type="journal article" date="2021" name="Elife">
        <title>Chloroplast acquisition without the gene transfer in kleptoplastic sea slugs, Plakobranchus ocellatus.</title>
        <authorList>
            <person name="Maeda T."/>
            <person name="Takahashi S."/>
            <person name="Yoshida T."/>
            <person name="Shimamura S."/>
            <person name="Takaki Y."/>
            <person name="Nagai Y."/>
            <person name="Toyoda A."/>
            <person name="Suzuki Y."/>
            <person name="Arimoto A."/>
            <person name="Ishii H."/>
            <person name="Satoh N."/>
            <person name="Nishiyama T."/>
            <person name="Hasebe M."/>
            <person name="Maruyama T."/>
            <person name="Minagawa J."/>
            <person name="Obokata J."/>
            <person name="Shigenobu S."/>
        </authorList>
    </citation>
    <scope>NUCLEOTIDE SEQUENCE [LARGE SCALE GENOMIC DNA]</scope>
</reference>
<keyword evidence="2" id="KW-1185">Reference proteome</keyword>
<evidence type="ECO:0000313" key="2">
    <source>
        <dbReference type="Proteomes" id="UP000735302"/>
    </source>
</evidence>
<gene>
    <name evidence="1" type="ORF">PoB_004727900</name>
</gene>
<accession>A0AAV4BR04</accession>
<organism evidence="1 2">
    <name type="scientific">Plakobranchus ocellatus</name>
    <dbReference type="NCBI Taxonomy" id="259542"/>
    <lineage>
        <taxon>Eukaryota</taxon>
        <taxon>Metazoa</taxon>
        <taxon>Spiralia</taxon>
        <taxon>Lophotrochozoa</taxon>
        <taxon>Mollusca</taxon>
        <taxon>Gastropoda</taxon>
        <taxon>Heterobranchia</taxon>
        <taxon>Euthyneura</taxon>
        <taxon>Panpulmonata</taxon>
        <taxon>Sacoglossa</taxon>
        <taxon>Placobranchoidea</taxon>
        <taxon>Plakobranchidae</taxon>
        <taxon>Plakobranchus</taxon>
    </lineage>
</organism>
<sequence length="82" mass="9372">VMGTAEKARLKIKTYFNELRETLGRQEMAALAAVDTHIREKLCSLRQQQEDMAVLMSQISAVCHQCETTLQQVWAGPMHLHF</sequence>
<dbReference type="Proteomes" id="UP000735302">
    <property type="component" value="Unassembled WGS sequence"/>
</dbReference>
<comment type="caution">
    <text evidence="1">The sequence shown here is derived from an EMBL/GenBank/DDBJ whole genome shotgun (WGS) entry which is preliminary data.</text>
</comment>
<dbReference type="EMBL" id="BLXT01005193">
    <property type="protein sequence ID" value="GFO20774.1"/>
    <property type="molecule type" value="Genomic_DNA"/>
</dbReference>
<evidence type="ECO:0000313" key="1">
    <source>
        <dbReference type="EMBL" id="GFO20774.1"/>
    </source>
</evidence>
<proteinExistence type="predicted"/>
<protein>
    <submittedName>
        <fullName evidence="1">E3 ubiquitin-protein ligase trim23-like</fullName>
    </submittedName>
</protein>
<dbReference type="AlphaFoldDB" id="A0AAV4BR04"/>
<feature type="non-terminal residue" evidence="1">
    <location>
        <position position="1"/>
    </location>
</feature>